<dbReference type="InterPro" id="IPR013083">
    <property type="entry name" value="Znf_RING/FYVE/PHD"/>
</dbReference>
<evidence type="ECO:0000256" key="1">
    <source>
        <dbReference type="ARBA" id="ARBA00022723"/>
    </source>
</evidence>
<evidence type="ECO:0000256" key="3">
    <source>
        <dbReference type="ARBA" id="ARBA00022833"/>
    </source>
</evidence>
<dbReference type="Proteomes" id="UP001515480">
    <property type="component" value="Unassembled WGS sequence"/>
</dbReference>
<dbReference type="Gene3D" id="3.30.40.10">
    <property type="entry name" value="Zinc/RING finger domain, C3HC4 (zinc finger)"/>
    <property type="match status" value="1"/>
</dbReference>
<keyword evidence="5" id="KW-0812">Transmembrane</keyword>
<sequence length="337" mass="38835">MEFRCWICLEDQPSTHAMLSPCECVGTNQWVHESCLKAYCLQTLSDHEYRQPELSVRCPICRGGYTIEREAFDAPSWHELLRCTSTDRPLLLRHCRFCLLLLPLLVTSALSWWWLWTYWEDLHHNGPGPPLLVGDRPDAPMMDSALTWLPSQISALVSGVLDSALSRLRAQGEGSEPAGREPHPGNISHNWSSLYVWLQYVRWHKILSWVVMMLLGDVEGLLPPSGREFFRIEELVLSSERRAQLFFFGQFCPFFLSKVRHGMVVGFSSSAVVRFFVYRCFTSHVEIALLVGGDAIVITLLIDDWVTTLVSDFKLRLNLNRLRGGYFRIRSRHEHKE</sequence>
<accession>A0AB34IZE4</accession>
<proteinExistence type="predicted"/>
<evidence type="ECO:0000313" key="9">
    <source>
        <dbReference type="Proteomes" id="UP001515480"/>
    </source>
</evidence>
<dbReference type="SMART" id="SM00744">
    <property type="entry name" value="RINGv"/>
    <property type="match status" value="1"/>
</dbReference>
<organism evidence="8 9">
    <name type="scientific">Prymnesium parvum</name>
    <name type="common">Toxic golden alga</name>
    <dbReference type="NCBI Taxonomy" id="97485"/>
    <lineage>
        <taxon>Eukaryota</taxon>
        <taxon>Haptista</taxon>
        <taxon>Haptophyta</taxon>
        <taxon>Prymnesiophyceae</taxon>
        <taxon>Prymnesiales</taxon>
        <taxon>Prymnesiaceae</taxon>
        <taxon>Prymnesium</taxon>
    </lineage>
</organism>
<dbReference type="GO" id="GO:0008270">
    <property type="term" value="F:zinc ion binding"/>
    <property type="evidence" value="ECO:0007669"/>
    <property type="project" value="UniProtKB-KW"/>
</dbReference>
<dbReference type="InterPro" id="IPR001841">
    <property type="entry name" value="Znf_RING"/>
</dbReference>
<reference evidence="8 9" key="1">
    <citation type="journal article" date="2024" name="Science">
        <title>Giant polyketide synthase enzymes in the biosynthesis of giant marine polyether toxins.</title>
        <authorList>
            <person name="Fallon T.R."/>
            <person name="Shende V.V."/>
            <person name="Wierzbicki I.H."/>
            <person name="Pendleton A.L."/>
            <person name="Watervoot N.F."/>
            <person name="Auber R.P."/>
            <person name="Gonzalez D.J."/>
            <person name="Wisecaver J.H."/>
            <person name="Moore B.S."/>
        </authorList>
    </citation>
    <scope>NUCLEOTIDE SEQUENCE [LARGE SCALE GENOMIC DNA]</scope>
    <source>
        <strain evidence="8 9">12B1</strain>
    </source>
</reference>
<evidence type="ECO:0000256" key="2">
    <source>
        <dbReference type="ARBA" id="ARBA00022771"/>
    </source>
</evidence>
<feature type="transmembrane region" description="Helical" evidence="5">
    <location>
        <begin position="97"/>
        <end position="115"/>
    </location>
</feature>
<dbReference type="EMBL" id="JBGBPQ010000016">
    <property type="protein sequence ID" value="KAL1508557.1"/>
    <property type="molecule type" value="Genomic_DNA"/>
</dbReference>
<keyword evidence="5" id="KW-0472">Membrane</keyword>
<evidence type="ECO:0000259" key="6">
    <source>
        <dbReference type="PROSITE" id="PS50089"/>
    </source>
</evidence>
<keyword evidence="5" id="KW-1133">Transmembrane helix</keyword>
<name>A0AB34IZE4_PRYPA</name>
<feature type="domain" description="RING-CH-type" evidence="7">
    <location>
        <begin position="1"/>
        <end position="68"/>
    </location>
</feature>
<dbReference type="Pfam" id="PF12906">
    <property type="entry name" value="RINGv"/>
    <property type="match status" value="1"/>
</dbReference>
<protein>
    <recommendedName>
        <fullName evidence="10">RING-CH-type domain-containing protein</fullName>
    </recommendedName>
</protein>
<evidence type="ECO:0000259" key="7">
    <source>
        <dbReference type="PROSITE" id="PS51292"/>
    </source>
</evidence>
<gene>
    <name evidence="8" type="ORF">AB1Y20_004656</name>
</gene>
<keyword evidence="9" id="KW-1185">Reference proteome</keyword>
<feature type="domain" description="RING-type" evidence="6">
    <location>
        <begin position="5"/>
        <end position="62"/>
    </location>
</feature>
<dbReference type="InterPro" id="IPR011016">
    <property type="entry name" value="Znf_RING-CH"/>
</dbReference>
<dbReference type="PROSITE" id="PS51292">
    <property type="entry name" value="ZF_RING_CH"/>
    <property type="match status" value="1"/>
</dbReference>
<dbReference type="PROSITE" id="PS50089">
    <property type="entry name" value="ZF_RING_2"/>
    <property type="match status" value="1"/>
</dbReference>
<keyword evidence="2 4" id="KW-0863">Zinc-finger</keyword>
<keyword evidence="1" id="KW-0479">Metal-binding</keyword>
<evidence type="ECO:0000256" key="4">
    <source>
        <dbReference type="PROSITE-ProRule" id="PRU00175"/>
    </source>
</evidence>
<dbReference type="AlphaFoldDB" id="A0AB34IZE4"/>
<evidence type="ECO:0008006" key="10">
    <source>
        <dbReference type="Google" id="ProtNLM"/>
    </source>
</evidence>
<dbReference type="SUPFAM" id="SSF57850">
    <property type="entry name" value="RING/U-box"/>
    <property type="match status" value="1"/>
</dbReference>
<comment type="caution">
    <text evidence="8">The sequence shown here is derived from an EMBL/GenBank/DDBJ whole genome shotgun (WGS) entry which is preliminary data.</text>
</comment>
<keyword evidence="3" id="KW-0862">Zinc</keyword>
<evidence type="ECO:0000256" key="5">
    <source>
        <dbReference type="SAM" id="Phobius"/>
    </source>
</evidence>
<evidence type="ECO:0000313" key="8">
    <source>
        <dbReference type="EMBL" id="KAL1508557.1"/>
    </source>
</evidence>